<dbReference type="RefSeq" id="WP_214621332.1">
    <property type="nucleotide sequence ID" value="NZ_JAHGAW010000001.1"/>
</dbReference>
<organism evidence="1 2">
    <name type="scientific">Sphingobium nicotianae</name>
    <dbReference type="NCBI Taxonomy" id="2782607"/>
    <lineage>
        <taxon>Bacteria</taxon>
        <taxon>Pseudomonadati</taxon>
        <taxon>Pseudomonadota</taxon>
        <taxon>Alphaproteobacteria</taxon>
        <taxon>Sphingomonadales</taxon>
        <taxon>Sphingomonadaceae</taxon>
        <taxon>Sphingobium</taxon>
    </lineage>
</organism>
<reference evidence="1" key="1">
    <citation type="submission" date="2021-05" db="EMBL/GenBank/DDBJ databases">
        <title>Genome of Sphingobium sp. strain.</title>
        <authorList>
            <person name="Fan R."/>
        </authorList>
    </citation>
    <scope>NUCLEOTIDE SEQUENCE</scope>
    <source>
        <strain evidence="1">H33</strain>
    </source>
</reference>
<dbReference type="AlphaFoldDB" id="A0A9X1AIW5"/>
<dbReference type="InterPro" id="IPR009562">
    <property type="entry name" value="DUF1178"/>
</dbReference>
<evidence type="ECO:0000313" key="2">
    <source>
        <dbReference type="Proteomes" id="UP001138757"/>
    </source>
</evidence>
<protein>
    <submittedName>
        <fullName evidence="1">DUF1178 family protein</fullName>
    </submittedName>
</protein>
<evidence type="ECO:0000313" key="1">
    <source>
        <dbReference type="EMBL" id="MBT2185590.1"/>
    </source>
</evidence>
<dbReference type="EMBL" id="JAHGAW010000001">
    <property type="protein sequence ID" value="MBT2185590.1"/>
    <property type="molecule type" value="Genomic_DNA"/>
</dbReference>
<dbReference type="Proteomes" id="UP001138757">
    <property type="component" value="Unassembled WGS sequence"/>
</dbReference>
<keyword evidence="2" id="KW-1185">Reference proteome</keyword>
<comment type="caution">
    <text evidence="1">The sequence shown here is derived from an EMBL/GenBank/DDBJ whole genome shotgun (WGS) entry which is preliminary data.</text>
</comment>
<accession>A0A9X1AIW5</accession>
<gene>
    <name evidence="1" type="ORF">KK488_01365</name>
</gene>
<sequence length="155" mass="16478">MISFDLRCAGDHVFEIWFRSGSDFDTQRDAGQISCPVCGDRDVAKAVMAPAIAAKGNQRRATTGDQYMAGGDIKETPEHVRALMSALAEAQAAALKDSVWVGDSFADKARAMHYGEVDSAAIHGTANAQEARAMMEEGLAIAPLLVPIAPPDKTN</sequence>
<name>A0A9X1AIW5_9SPHN</name>
<dbReference type="Pfam" id="PF06676">
    <property type="entry name" value="DUF1178"/>
    <property type="match status" value="1"/>
</dbReference>
<proteinExistence type="predicted"/>
<dbReference type="PIRSF" id="PIRSF032131">
    <property type="entry name" value="UCP032131"/>
    <property type="match status" value="1"/>
</dbReference>